<organism evidence="2 3">
    <name type="scientific">Algoriphagus ornithinivorans</name>
    <dbReference type="NCBI Taxonomy" id="226506"/>
    <lineage>
        <taxon>Bacteria</taxon>
        <taxon>Pseudomonadati</taxon>
        <taxon>Bacteroidota</taxon>
        <taxon>Cytophagia</taxon>
        <taxon>Cytophagales</taxon>
        <taxon>Cyclobacteriaceae</taxon>
        <taxon>Algoriphagus</taxon>
    </lineage>
</organism>
<feature type="transmembrane region" description="Helical" evidence="1">
    <location>
        <begin position="46"/>
        <end position="66"/>
    </location>
</feature>
<dbReference type="EMBL" id="FOVW01000012">
    <property type="protein sequence ID" value="SFO72961.1"/>
    <property type="molecule type" value="Genomic_DNA"/>
</dbReference>
<dbReference type="RefSeq" id="WP_091655513.1">
    <property type="nucleotide sequence ID" value="NZ_FOVW01000012.1"/>
</dbReference>
<accession>A0A1I5JKP0</accession>
<evidence type="ECO:0000256" key="1">
    <source>
        <dbReference type="SAM" id="Phobius"/>
    </source>
</evidence>
<dbReference type="STRING" id="226506.SAMN04488519_112142"/>
<feature type="transmembrane region" description="Helical" evidence="1">
    <location>
        <begin position="21"/>
        <end position="40"/>
    </location>
</feature>
<keyword evidence="1" id="KW-0812">Transmembrane</keyword>
<name>A0A1I5JKP0_9BACT</name>
<keyword evidence="3" id="KW-1185">Reference proteome</keyword>
<dbReference type="Proteomes" id="UP000199564">
    <property type="component" value="Unassembled WGS sequence"/>
</dbReference>
<protein>
    <submittedName>
        <fullName evidence="2">Uncharacterized protein</fullName>
    </submittedName>
</protein>
<reference evidence="3" key="1">
    <citation type="submission" date="2016-10" db="EMBL/GenBank/DDBJ databases">
        <authorList>
            <person name="Varghese N."/>
            <person name="Submissions S."/>
        </authorList>
    </citation>
    <scope>NUCLEOTIDE SEQUENCE [LARGE SCALE GENOMIC DNA]</scope>
    <source>
        <strain evidence="3">DSM 15282</strain>
    </source>
</reference>
<proteinExistence type="predicted"/>
<dbReference type="AlphaFoldDB" id="A0A1I5JKP0"/>
<keyword evidence="1" id="KW-0472">Membrane</keyword>
<evidence type="ECO:0000313" key="2">
    <source>
        <dbReference type="EMBL" id="SFO72961.1"/>
    </source>
</evidence>
<evidence type="ECO:0000313" key="3">
    <source>
        <dbReference type="Proteomes" id="UP000199564"/>
    </source>
</evidence>
<keyword evidence="1" id="KW-1133">Transmembrane helix</keyword>
<gene>
    <name evidence="2" type="ORF">SAMN04488519_112142</name>
</gene>
<sequence length="67" mass="6646">MKELSIEKMEMVSGGKDCEDVAVFAITVTGVLAIGALTATTGGLGLGVAAGLSGYFGTMGVLLCGMM</sequence>